<dbReference type="Pfam" id="PF01478">
    <property type="entry name" value="Peptidase_A24"/>
    <property type="match status" value="1"/>
</dbReference>
<dbReference type="GO" id="GO:0008168">
    <property type="term" value="F:methyltransferase activity"/>
    <property type="evidence" value="ECO:0007669"/>
    <property type="project" value="UniProtKB-KW"/>
</dbReference>
<evidence type="ECO:0000256" key="18">
    <source>
        <dbReference type="ARBA" id="ARBA00075215"/>
    </source>
</evidence>
<evidence type="ECO:0000313" key="23">
    <source>
        <dbReference type="Proteomes" id="UP000442695"/>
    </source>
</evidence>
<dbReference type="InterPro" id="IPR050882">
    <property type="entry name" value="Prepilin_peptidase/N-MTase"/>
</dbReference>
<dbReference type="RefSeq" id="WP_156859508.1">
    <property type="nucleotide sequence ID" value="NZ_WOWR01000036.1"/>
</dbReference>
<dbReference type="EMBL" id="WOWR01000036">
    <property type="protein sequence ID" value="KAF0252703.1"/>
    <property type="molecule type" value="Genomic_DNA"/>
</dbReference>
<organism evidence="22 23">
    <name type="scientific">Pseudomonas putida</name>
    <name type="common">Arthrobacter siderocapsulatus</name>
    <dbReference type="NCBI Taxonomy" id="303"/>
    <lineage>
        <taxon>Bacteria</taxon>
        <taxon>Pseudomonadati</taxon>
        <taxon>Pseudomonadota</taxon>
        <taxon>Gammaproteobacteria</taxon>
        <taxon>Pseudomonadales</taxon>
        <taxon>Pseudomonadaceae</taxon>
        <taxon>Pseudomonas</taxon>
    </lineage>
</organism>
<keyword evidence="3" id="KW-1003">Cell membrane</keyword>
<feature type="transmembrane region" description="Helical" evidence="20">
    <location>
        <begin position="109"/>
        <end position="125"/>
    </location>
</feature>
<feature type="transmembrane region" description="Helical" evidence="20">
    <location>
        <begin position="75"/>
        <end position="102"/>
    </location>
</feature>
<dbReference type="PANTHER" id="PTHR30487">
    <property type="entry name" value="TYPE 4 PREPILIN-LIKE PROTEINS LEADER PEPTIDE-PROCESSING ENZYME"/>
    <property type="match status" value="1"/>
</dbReference>
<accession>A0A7V8ED76</accession>
<dbReference type="InterPro" id="IPR014032">
    <property type="entry name" value="Peptidase_A24A_bac"/>
</dbReference>
<evidence type="ECO:0000259" key="21">
    <source>
        <dbReference type="Pfam" id="PF01478"/>
    </source>
</evidence>
<evidence type="ECO:0000256" key="19">
    <source>
        <dbReference type="RuleBase" id="RU003793"/>
    </source>
</evidence>
<keyword evidence="8" id="KW-0949">S-adenosyl-L-methionine</keyword>
<dbReference type="PRINTS" id="PR00864">
    <property type="entry name" value="PREPILNPTASE"/>
</dbReference>
<evidence type="ECO:0000256" key="16">
    <source>
        <dbReference type="ARBA" id="ARBA00071870"/>
    </source>
</evidence>
<dbReference type="FunFam" id="1.20.120.1220:FF:000001">
    <property type="entry name" value="Type 4 prepilin-like proteins leader peptide-processing enzyme"/>
    <property type="match status" value="1"/>
</dbReference>
<feature type="domain" description="Prepilin type IV endopeptidase peptidase" evidence="21">
    <location>
        <begin position="92"/>
        <end position="200"/>
    </location>
</feature>
<keyword evidence="11 20" id="KW-1133">Transmembrane helix</keyword>
<evidence type="ECO:0000256" key="9">
    <source>
        <dbReference type="ARBA" id="ARBA00022692"/>
    </source>
</evidence>
<evidence type="ECO:0000256" key="5">
    <source>
        <dbReference type="ARBA" id="ARBA00022603"/>
    </source>
</evidence>
<keyword evidence="13" id="KW-0511">Multifunctional enzyme</keyword>
<sequence>MIETIAGAVIGLIVGRVSRWVANRLPPYLFQQWRTEAYDVLDLENLPLDSSARPGRTHALQRGFLPEVVTALLSAYLMTAFGFTLLGAALLALTWGLMILVLIDAEHQILPDVIVLPMLWLGLMANQQRLIANLDDALYGAVAGYMVLWVCLTGFKVVTGRDGMGRGDLKMLAMLGAWGGWQVLPLIFLLSSTTAAVYGLSAKAFSRTDSGPQYPFGPFLAIGGFVAIIWGDTIAAAYLA</sequence>
<feature type="transmembrane region" description="Helical" evidence="20">
    <location>
        <begin position="137"/>
        <end position="159"/>
    </location>
</feature>
<evidence type="ECO:0000256" key="13">
    <source>
        <dbReference type="ARBA" id="ARBA00023268"/>
    </source>
</evidence>
<dbReference type="AlphaFoldDB" id="A0A7V8ED76"/>
<proteinExistence type="inferred from homology"/>
<evidence type="ECO:0000256" key="10">
    <source>
        <dbReference type="ARBA" id="ARBA00022801"/>
    </source>
</evidence>
<dbReference type="GO" id="GO:0006465">
    <property type="term" value="P:signal peptide processing"/>
    <property type="evidence" value="ECO:0007669"/>
    <property type="project" value="TreeGrafter"/>
</dbReference>
<evidence type="ECO:0000256" key="4">
    <source>
        <dbReference type="ARBA" id="ARBA00022519"/>
    </source>
</evidence>
<evidence type="ECO:0000256" key="11">
    <source>
        <dbReference type="ARBA" id="ARBA00022989"/>
    </source>
</evidence>
<dbReference type="Proteomes" id="UP000442695">
    <property type="component" value="Unassembled WGS sequence"/>
</dbReference>
<dbReference type="Gene3D" id="1.20.120.1220">
    <property type="match status" value="1"/>
</dbReference>
<feature type="transmembrane region" description="Helical" evidence="20">
    <location>
        <begin position="171"/>
        <end position="199"/>
    </location>
</feature>
<evidence type="ECO:0000256" key="12">
    <source>
        <dbReference type="ARBA" id="ARBA00023136"/>
    </source>
</evidence>
<evidence type="ECO:0000256" key="14">
    <source>
        <dbReference type="ARBA" id="ARBA00050401"/>
    </source>
</evidence>
<keyword evidence="9 20" id="KW-0812">Transmembrane</keyword>
<evidence type="ECO:0000256" key="15">
    <source>
        <dbReference type="ARBA" id="ARBA00067082"/>
    </source>
</evidence>
<keyword evidence="7" id="KW-0808">Transferase</keyword>
<keyword evidence="12 20" id="KW-0472">Membrane</keyword>
<evidence type="ECO:0000256" key="2">
    <source>
        <dbReference type="ARBA" id="ARBA00005801"/>
    </source>
</evidence>
<evidence type="ECO:0000256" key="1">
    <source>
        <dbReference type="ARBA" id="ARBA00004429"/>
    </source>
</evidence>
<evidence type="ECO:0000256" key="8">
    <source>
        <dbReference type="ARBA" id="ARBA00022691"/>
    </source>
</evidence>
<keyword evidence="6" id="KW-0645">Protease</keyword>
<evidence type="ECO:0000256" key="3">
    <source>
        <dbReference type="ARBA" id="ARBA00022475"/>
    </source>
</evidence>
<comment type="caution">
    <text evidence="22">The sequence shown here is derived from an EMBL/GenBank/DDBJ whole genome shotgun (WGS) entry which is preliminary data.</text>
</comment>
<feature type="transmembrane region" description="Helical" evidence="20">
    <location>
        <begin position="219"/>
        <end position="239"/>
    </location>
</feature>
<protein>
    <recommendedName>
        <fullName evidence="16">Prepilin leader peptidase/N-methyltransferase</fullName>
        <ecNumber evidence="15">3.4.23.43</ecNumber>
    </recommendedName>
    <alternativeName>
        <fullName evidence="17">Protein PilD</fullName>
    </alternativeName>
    <alternativeName>
        <fullName evidence="18">Protein secretion protein XCPA</fullName>
    </alternativeName>
</protein>
<keyword evidence="10" id="KW-0378">Hydrolase</keyword>
<dbReference type="GO" id="GO:0004190">
    <property type="term" value="F:aspartic-type endopeptidase activity"/>
    <property type="evidence" value="ECO:0007669"/>
    <property type="project" value="UniProtKB-EC"/>
</dbReference>
<comment type="subcellular location">
    <subcellularLocation>
        <location evidence="1">Cell inner membrane</location>
        <topology evidence="1">Multi-pass membrane protein</topology>
    </subcellularLocation>
</comment>
<gene>
    <name evidence="22" type="ORF">GN299_21960</name>
</gene>
<reference evidence="22 23" key="1">
    <citation type="submission" date="2019-12" db="EMBL/GenBank/DDBJ databases">
        <authorList>
            <person name="Woiski C."/>
        </authorList>
    </citation>
    <scope>NUCLEOTIDE SEQUENCE [LARGE SCALE GENOMIC DNA]</scope>
    <source>
        <strain evidence="22 23">BOE100</strain>
    </source>
</reference>
<comment type="catalytic activity">
    <reaction evidence="14">
        <text>Typically cleaves a -Gly-|-Phe- bond to release an N-terminal, basic peptide of 5-8 residues from type IV prepilin, and then N-methylates the new N-terminal amino group, the methyl donor being S-adenosyl-L-methionine.</text>
        <dbReference type="EC" id="3.4.23.43"/>
    </reaction>
</comment>
<dbReference type="EC" id="3.4.23.43" evidence="15"/>
<dbReference type="GO" id="GO:0005886">
    <property type="term" value="C:plasma membrane"/>
    <property type="evidence" value="ECO:0007669"/>
    <property type="project" value="UniProtKB-SubCell"/>
</dbReference>
<keyword evidence="5" id="KW-0489">Methyltransferase</keyword>
<comment type="similarity">
    <text evidence="2 19">Belongs to the peptidase A24 family.</text>
</comment>
<evidence type="ECO:0000256" key="17">
    <source>
        <dbReference type="ARBA" id="ARBA00075047"/>
    </source>
</evidence>
<dbReference type="GO" id="GO:0032259">
    <property type="term" value="P:methylation"/>
    <property type="evidence" value="ECO:0007669"/>
    <property type="project" value="UniProtKB-KW"/>
</dbReference>
<keyword evidence="4" id="KW-0997">Cell inner membrane</keyword>
<dbReference type="InterPro" id="IPR000045">
    <property type="entry name" value="Prepilin_IV_endopep_pep"/>
</dbReference>
<evidence type="ECO:0000256" key="7">
    <source>
        <dbReference type="ARBA" id="ARBA00022679"/>
    </source>
</evidence>
<name>A0A7V8ED76_PSEPU</name>
<evidence type="ECO:0000313" key="22">
    <source>
        <dbReference type="EMBL" id="KAF0252703.1"/>
    </source>
</evidence>
<evidence type="ECO:0000256" key="6">
    <source>
        <dbReference type="ARBA" id="ARBA00022670"/>
    </source>
</evidence>
<dbReference type="PANTHER" id="PTHR30487:SF0">
    <property type="entry name" value="PREPILIN LEADER PEPTIDASE_N-METHYLTRANSFERASE-RELATED"/>
    <property type="match status" value="1"/>
</dbReference>
<evidence type="ECO:0000256" key="20">
    <source>
        <dbReference type="SAM" id="Phobius"/>
    </source>
</evidence>